<dbReference type="GeneID" id="42981438"/>
<protein>
    <submittedName>
        <fullName evidence="1">Uncharacterized protein</fullName>
    </submittedName>
</protein>
<dbReference type="RefSeq" id="WP_068225791.1">
    <property type="nucleotide sequence ID" value="NZ_CP014623.1"/>
</dbReference>
<dbReference type="EMBL" id="CP014873">
    <property type="protein sequence ID" value="ANK62031.1"/>
    <property type="molecule type" value="Genomic_DNA"/>
</dbReference>
<sequence>MLTVFDVLKIIRINHDQLDTHQVVMTQRDGKPNSVLTDLLTDVVTKTRMFVDLEQIHSSTELITTLREVTPLPEEVLTEYDKILGQPVVTINFAPRKSLVELVYDEYAY</sequence>
<gene>
    <name evidence="1" type="ORF">AYR53_04180</name>
</gene>
<dbReference type="OrthoDB" id="2304331at2"/>
<organism evidence="1 2">
    <name type="scientific">Loigolactobacillus backii</name>
    <dbReference type="NCBI Taxonomy" id="375175"/>
    <lineage>
        <taxon>Bacteria</taxon>
        <taxon>Bacillati</taxon>
        <taxon>Bacillota</taxon>
        <taxon>Bacilli</taxon>
        <taxon>Lactobacillales</taxon>
        <taxon>Lactobacillaceae</taxon>
        <taxon>Loigolactobacillus</taxon>
    </lineage>
</organism>
<dbReference type="STRING" id="375175.AYR53_04180"/>
<dbReference type="AlphaFoldDB" id="A0A192H257"/>
<name>A0A192H257_9LACO</name>
<dbReference type="Proteomes" id="UP000078582">
    <property type="component" value="Chromosome"/>
</dbReference>
<dbReference type="KEGG" id="lbt:AYR52_09505"/>
<reference evidence="1 2" key="1">
    <citation type="submission" date="2016-03" db="EMBL/GenBank/DDBJ databases">
        <title>Pediococcus and Lactobacillus from brewery environment - whole genome sequencing and assembly.</title>
        <authorList>
            <person name="Behr J."/>
            <person name="Geissler A.J."/>
            <person name="Vogel R.F."/>
        </authorList>
    </citation>
    <scope>NUCLEOTIDE SEQUENCE [LARGE SCALE GENOMIC DNA]</scope>
    <source>
        <strain evidence="1 2">TMW 1.1989</strain>
    </source>
</reference>
<evidence type="ECO:0000313" key="2">
    <source>
        <dbReference type="Proteomes" id="UP000078582"/>
    </source>
</evidence>
<evidence type="ECO:0000313" key="1">
    <source>
        <dbReference type="EMBL" id="ANK62031.1"/>
    </source>
</evidence>
<keyword evidence="2" id="KW-1185">Reference proteome</keyword>
<proteinExistence type="predicted"/>
<accession>A0A192H257</accession>